<keyword evidence="2" id="KW-1185">Reference proteome</keyword>
<evidence type="ECO:0000313" key="2">
    <source>
        <dbReference type="Proteomes" id="UP000660885"/>
    </source>
</evidence>
<dbReference type="RefSeq" id="WP_202832446.1">
    <property type="nucleotide sequence ID" value="NZ_JAETWB010000005.1"/>
</dbReference>
<comment type="caution">
    <text evidence="1">The sequence shown here is derived from an EMBL/GenBank/DDBJ whole genome shotgun (WGS) entry which is preliminary data.</text>
</comment>
<reference evidence="1 2" key="1">
    <citation type="submission" date="2021-01" db="EMBL/GenBank/DDBJ databases">
        <title>Belnapia mucosa sp. nov. and Belnapia arida sp. nov., isolated from the Tabernas Desert (Almeria, Spain).</title>
        <authorList>
            <person name="Molina-Menor E."/>
            <person name="Vidal-Verdu A."/>
            <person name="Calonge A."/>
            <person name="Satari L."/>
            <person name="Pereto J."/>
            <person name="Porcar M."/>
        </authorList>
    </citation>
    <scope>NUCLEOTIDE SEQUENCE [LARGE SCALE GENOMIC DNA]</scope>
    <source>
        <strain evidence="1 2">T18</strain>
    </source>
</reference>
<proteinExistence type="predicted"/>
<evidence type="ECO:0000313" key="1">
    <source>
        <dbReference type="EMBL" id="MBL6079201.1"/>
    </source>
</evidence>
<gene>
    <name evidence="1" type="ORF">JMJ56_14375</name>
</gene>
<sequence length="183" mass="19797">MATTLLFACLGVARDTRRLPAAVDGLIEQVIDSVHLKRERPRLPALLRQVRHDCRAGGLSPPSMKALRARVSARRLRERVRAREGGAVARDRLATAIGHLQAEGPLGLVQVDHALIDAHTRSVLGLLLALDPPSSNSVALALTHAVLPKEAWLEAWALTLAWPMRGLPGRSTSTTCRTSTPAR</sequence>
<protein>
    <submittedName>
        <fullName evidence="1">Uncharacterized protein</fullName>
    </submittedName>
</protein>
<name>A0ABS1U3F9_9PROT</name>
<dbReference type="EMBL" id="JAETWB010000005">
    <property type="protein sequence ID" value="MBL6079201.1"/>
    <property type="molecule type" value="Genomic_DNA"/>
</dbReference>
<organism evidence="1 2">
    <name type="scientific">Belnapia arida</name>
    <dbReference type="NCBI Taxonomy" id="2804533"/>
    <lineage>
        <taxon>Bacteria</taxon>
        <taxon>Pseudomonadati</taxon>
        <taxon>Pseudomonadota</taxon>
        <taxon>Alphaproteobacteria</taxon>
        <taxon>Acetobacterales</taxon>
        <taxon>Roseomonadaceae</taxon>
        <taxon>Belnapia</taxon>
    </lineage>
</organism>
<accession>A0ABS1U3F9</accession>
<dbReference type="Proteomes" id="UP000660885">
    <property type="component" value="Unassembled WGS sequence"/>
</dbReference>